<reference evidence="1" key="1">
    <citation type="submission" date="2019-06" db="EMBL/GenBank/DDBJ databases">
        <authorList>
            <person name="Deangelis K."/>
            <person name="Huntemann M."/>
            <person name="Clum A."/>
            <person name="Pillay M."/>
            <person name="Palaniappan K."/>
            <person name="Varghese N."/>
            <person name="Mikhailova N."/>
            <person name="Stamatis D."/>
            <person name="Reddy T."/>
            <person name="Daum C."/>
            <person name="Shapiro N."/>
            <person name="Ivanova N."/>
            <person name="Kyrpides N."/>
            <person name="Woyke T."/>
        </authorList>
    </citation>
    <scope>NUCLEOTIDE SEQUENCE [LARGE SCALE GENOMIC DNA]</scope>
    <source>
        <strain evidence="1">128R</strain>
    </source>
</reference>
<comment type="caution">
    <text evidence="1">The sequence shown here is derived from an EMBL/GenBank/DDBJ whole genome shotgun (WGS) entry which is preliminary data.</text>
</comment>
<proteinExistence type="predicted"/>
<reference evidence="1" key="2">
    <citation type="submission" date="2019-08" db="EMBL/GenBank/DDBJ databases">
        <title>Investigation of anaerobic lignin degradation for improved lignocellulosic biofuels.</title>
        <authorList>
            <person name="Deangelis K.PhD."/>
        </authorList>
    </citation>
    <scope>NUCLEOTIDE SEQUENCE [LARGE SCALE GENOMIC DNA]</scope>
    <source>
        <strain evidence="1">128R</strain>
    </source>
</reference>
<dbReference type="AlphaFoldDB" id="A0A542CW54"/>
<protein>
    <submittedName>
        <fullName evidence="1">Uncharacterized protein</fullName>
    </submittedName>
</protein>
<evidence type="ECO:0000313" key="1">
    <source>
        <dbReference type="EMBL" id="TVZ69565.1"/>
    </source>
</evidence>
<gene>
    <name evidence="1" type="ORF">FHU10_2084</name>
</gene>
<name>A0A542CW54_SERFO</name>
<sequence length="31" mass="3545">MTLLLQPLSENQGLLGFNLLFSRVVWKAPMK</sequence>
<accession>A0A542CW54</accession>
<dbReference type="EMBL" id="VISQ01000001">
    <property type="protein sequence ID" value="TVZ69565.1"/>
    <property type="molecule type" value="Genomic_DNA"/>
</dbReference>
<organism evidence="1">
    <name type="scientific">Serratia fonticola</name>
    <dbReference type="NCBI Taxonomy" id="47917"/>
    <lineage>
        <taxon>Bacteria</taxon>
        <taxon>Pseudomonadati</taxon>
        <taxon>Pseudomonadota</taxon>
        <taxon>Gammaproteobacteria</taxon>
        <taxon>Enterobacterales</taxon>
        <taxon>Yersiniaceae</taxon>
        <taxon>Serratia</taxon>
    </lineage>
</organism>